<keyword evidence="2" id="KW-1185">Reference proteome</keyword>
<sequence>MGNSTPSTRPPHPRLLKAILLLLSFSAHLYVQGQIVNERLLKAHAKEIGDGDGHILPNTIFIKVMDGVVFQEGYAPLKEVEQEWVVRDSATVSKMTNMPADSVLIMCSPSLPIEKYIYQQVEKEIAAIPGKVPILLNERFMTSHKMRKLMLQYLKPSDIRKITFLSKEAAQKKYGNEILFGAIEVSTNKHP</sequence>
<accession>A0ABT3IMS9</accession>
<proteinExistence type="predicted"/>
<name>A0ABT3IMS9_9BACT</name>
<dbReference type="RefSeq" id="WP_264731431.1">
    <property type="nucleotide sequence ID" value="NZ_JAPDNR010000001.1"/>
</dbReference>
<protein>
    <submittedName>
        <fullName evidence="1">Uncharacterized protein</fullName>
    </submittedName>
</protein>
<organism evidence="1 2">
    <name type="scientific">Chitinophaga nivalis</name>
    <dbReference type="NCBI Taxonomy" id="2991709"/>
    <lineage>
        <taxon>Bacteria</taxon>
        <taxon>Pseudomonadati</taxon>
        <taxon>Bacteroidota</taxon>
        <taxon>Chitinophagia</taxon>
        <taxon>Chitinophagales</taxon>
        <taxon>Chitinophagaceae</taxon>
        <taxon>Chitinophaga</taxon>
    </lineage>
</organism>
<gene>
    <name evidence="1" type="ORF">OL497_15165</name>
</gene>
<evidence type="ECO:0000313" key="2">
    <source>
        <dbReference type="Proteomes" id="UP001207742"/>
    </source>
</evidence>
<reference evidence="1 2" key="1">
    <citation type="submission" date="2022-10" db="EMBL/GenBank/DDBJ databases">
        <title>Chitinophaga nivalis PC15 sp. nov., isolated from Pyeongchang county, South Korea.</title>
        <authorList>
            <person name="Trinh H.N."/>
        </authorList>
    </citation>
    <scope>NUCLEOTIDE SEQUENCE [LARGE SCALE GENOMIC DNA]</scope>
    <source>
        <strain evidence="1 2">PC14</strain>
    </source>
</reference>
<dbReference type="Proteomes" id="UP001207742">
    <property type="component" value="Unassembled WGS sequence"/>
</dbReference>
<dbReference type="EMBL" id="JAPDNS010000001">
    <property type="protein sequence ID" value="MCW3485248.1"/>
    <property type="molecule type" value="Genomic_DNA"/>
</dbReference>
<comment type="caution">
    <text evidence="1">The sequence shown here is derived from an EMBL/GenBank/DDBJ whole genome shotgun (WGS) entry which is preliminary data.</text>
</comment>
<evidence type="ECO:0000313" key="1">
    <source>
        <dbReference type="EMBL" id="MCW3485248.1"/>
    </source>
</evidence>